<organism evidence="1">
    <name type="scientific">marine sediment metagenome</name>
    <dbReference type="NCBI Taxonomy" id="412755"/>
    <lineage>
        <taxon>unclassified sequences</taxon>
        <taxon>metagenomes</taxon>
        <taxon>ecological metagenomes</taxon>
    </lineage>
</organism>
<feature type="non-terminal residue" evidence="1">
    <location>
        <position position="144"/>
    </location>
</feature>
<reference evidence="1" key="1">
    <citation type="journal article" date="2014" name="Front. Microbiol.">
        <title>High frequency of phylogenetically diverse reductive dehalogenase-homologous genes in deep subseafloor sedimentary metagenomes.</title>
        <authorList>
            <person name="Kawai M."/>
            <person name="Futagami T."/>
            <person name="Toyoda A."/>
            <person name="Takaki Y."/>
            <person name="Nishi S."/>
            <person name="Hori S."/>
            <person name="Arai W."/>
            <person name="Tsubouchi T."/>
            <person name="Morono Y."/>
            <person name="Uchiyama I."/>
            <person name="Ito T."/>
            <person name="Fujiyama A."/>
            <person name="Inagaki F."/>
            <person name="Takami H."/>
        </authorList>
    </citation>
    <scope>NUCLEOTIDE SEQUENCE</scope>
    <source>
        <strain evidence="1">Expedition CK06-06</strain>
    </source>
</reference>
<evidence type="ECO:0000313" key="1">
    <source>
        <dbReference type="EMBL" id="GAH71528.1"/>
    </source>
</evidence>
<protein>
    <recommendedName>
        <fullName evidence="2">FlgO domain-containing protein</fullName>
    </recommendedName>
</protein>
<evidence type="ECO:0008006" key="2">
    <source>
        <dbReference type="Google" id="ProtNLM"/>
    </source>
</evidence>
<dbReference type="GO" id="GO:0030288">
    <property type="term" value="C:outer membrane-bounded periplasmic space"/>
    <property type="evidence" value="ECO:0007669"/>
    <property type="project" value="InterPro"/>
</dbReference>
<proteinExistence type="predicted"/>
<accession>X1JP12</accession>
<dbReference type="EMBL" id="BARU01029835">
    <property type="protein sequence ID" value="GAH71528.1"/>
    <property type="molecule type" value="Genomic_DNA"/>
</dbReference>
<dbReference type="Pfam" id="PF03783">
    <property type="entry name" value="CsgG"/>
    <property type="match status" value="1"/>
</dbReference>
<dbReference type="InterPro" id="IPR005534">
    <property type="entry name" value="Curli_assmbl/transp-comp_CsgG"/>
</dbReference>
<gene>
    <name evidence="1" type="ORF">S03H2_47412</name>
</gene>
<dbReference type="Gene3D" id="3.40.50.10610">
    <property type="entry name" value="ABC-type transport auxiliary lipoprotein component"/>
    <property type="match status" value="1"/>
</dbReference>
<comment type="caution">
    <text evidence="1">The sequence shown here is derived from an EMBL/GenBank/DDBJ whole genome shotgun (WGS) entry which is preliminary data.</text>
</comment>
<name>X1JP12_9ZZZZ</name>
<sequence length="144" mass="15748">MPKSLHAFFIPILLTSFIFAQEIPSFAVLDLEGRGISPIEAVSLTDRLRSELVKTETVAVIERGQMEQILSEQDFQLLGCTSDECAVEVGQLLSVTNMIAGSIGRVGSIYTLDVRIISVETGEITSSITRDYRGEVEGLLGEIR</sequence>
<dbReference type="AlphaFoldDB" id="X1JP12"/>